<accession>A0A7G6X871</accession>
<reference evidence="2" key="1">
    <citation type="submission" date="2019-09" db="EMBL/GenBank/DDBJ databases">
        <title>Antimicrobial potential of Antarctic Bacteria.</title>
        <authorList>
            <person name="Benaud N."/>
            <person name="Edwards R.J."/>
            <person name="Ferrari B.C."/>
        </authorList>
    </citation>
    <scope>NUCLEOTIDE SEQUENCE [LARGE SCALE GENOMIC DNA]</scope>
    <source>
        <strain evidence="2">SPB151</strain>
    </source>
</reference>
<reference evidence="1 2" key="2">
    <citation type="journal article" date="2020" name="Microbiol. Resour. Announc.">
        <title>Antarctic desert soil bacteria exhibit high novel natural product potential, evaluated through long-read genome sequencing and comparative genomics.</title>
        <authorList>
            <person name="Benaud N."/>
            <person name="Edwards R.J."/>
            <person name="Amos T.G."/>
            <person name="D'Agostino P.M."/>
            <person name="Gutierrez-Chavez C."/>
            <person name="Montgomery K."/>
            <person name="Nicetic I."/>
            <person name="Ferrari B.C."/>
        </authorList>
    </citation>
    <scope>NUCLEOTIDE SEQUENCE [LARGE SCALE GENOMIC DNA]</scope>
    <source>
        <strain evidence="1 2">SPB151</strain>
    </source>
</reference>
<dbReference type="Proteomes" id="UP000515563">
    <property type="component" value="Chromosome"/>
</dbReference>
<protein>
    <recommendedName>
        <fullName evidence="3">DUF559 domain-containing protein</fullName>
    </recommendedName>
</protein>
<dbReference type="KEGG" id="kqi:F1D05_36740"/>
<dbReference type="RefSeq" id="WP_185444848.1">
    <property type="nucleotide sequence ID" value="NZ_CP043661.1"/>
</dbReference>
<sequence>MDHVVEILQRSGGAADFAELRRLVPVSTIRRALTLGQISRVSKGVYALPDGPSDIAVALANGGVLSHESAALHHGLDVVTMPLIPHVTIGRKFSKRDTELACTLHWAALPTGDGTDVSRPMATDPLRTVLDCARRLPFGEALAVADSAVRLGKVNRKVLNASALSLNGPGRPAAIRACSLADGRAASALESMLRSRVIEAGITGFIPQYVIRGPGFFARVDLGNPLLRIAIEADSFTHHATREALRRDCRRYTSLAANGWLLLRYSWEDVILDDSWVGDSLDRTITGSAARQTLLHPAA</sequence>
<evidence type="ECO:0008006" key="3">
    <source>
        <dbReference type="Google" id="ProtNLM"/>
    </source>
</evidence>
<name>A0A7G6X871_9ACTN</name>
<dbReference type="Gene3D" id="3.40.960.10">
    <property type="entry name" value="VSR Endonuclease"/>
    <property type="match status" value="1"/>
</dbReference>
<dbReference type="SUPFAM" id="SSF52980">
    <property type="entry name" value="Restriction endonuclease-like"/>
    <property type="match status" value="1"/>
</dbReference>
<dbReference type="EMBL" id="CP043661">
    <property type="protein sequence ID" value="QNE22436.1"/>
    <property type="molecule type" value="Genomic_DNA"/>
</dbReference>
<evidence type="ECO:0000313" key="2">
    <source>
        <dbReference type="Proteomes" id="UP000515563"/>
    </source>
</evidence>
<organism evidence="1 2">
    <name type="scientific">Kribbella qitaiheensis</name>
    <dbReference type="NCBI Taxonomy" id="1544730"/>
    <lineage>
        <taxon>Bacteria</taxon>
        <taxon>Bacillati</taxon>
        <taxon>Actinomycetota</taxon>
        <taxon>Actinomycetes</taxon>
        <taxon>Propionibacteriales</taxon>
        <taxon>Kribbellaceae</taxon>
        <taxon>Kribbella</taxon>
    </lineage>
</organism>
<evidence type="ECO:0000313" key="1">
    <source>
        <dbReference type="EMBL" id="QNE22436.1"/>
    </source>
</evidence>
<gene>
    <name evidence="1" type="ORF">F1D05_36740</name>
</gene>
<dbReference type="AlphaFoldDB" id="A0A7G6X871"/>
<keyword evidence="2" id="KW-1185">Reference proteome</keyword>
<dbReference type="InterPro" id="IPR011335">
    <property type="entry name" value="Restrct_endonuc-II-like"/>
</dbReference>
<proteinExistence type="predicted"/>